<accession>A0ABU2X0J1</accession>
<evidence type="ECO:0000313" key="3">
    <source>
        <dbReference type="EMBL" id="MDT0531305.1"/>
    </source>
</evidence>
<dbReference type="RefSeq" id="WP_311413247.1">
    <property type="nucleotide sequence ID" value="NZ_JAVRFL010000024.1"/>
</dbReference>
<evidence type="ECO:0000313" key="4">
    <source>
        <dbReference type="Proteomes" id="UP001180973"/>
    </source>
</evidence>
<evidence type="ECO:0008006" key="5">
    <source>
        <dbReference type="Google" id="ProtNLM"/>
    </source>
</evidence>
<reference evidence="3" key="1">
    <citation type="submission" date="2023-09" db="EMBL/GenBank/DDBJ databases">
        <title>30 novel species of actinomycetes from the DSMZ collection.</title>
        <authorList>
            <person name="Nouioui I."/>
        </authorList>
    </citation>
    <scope>NUCLEOTIDE SEQUENCE</scope>
    <source>
        <strain evidence="3">DSM 115977</strain>
    </source>
</reference>
<keyword evidence="4" id="KW-1185">Reference proteome</keyword>
<proteinExistence type="predicted"/>
<feature type="transmembrane region" description="Helical" evidence="2">
    <location>
        <begin position="41"/>
        <end position="64"/>
    </location>
</feature>
<comment type="caution">
    <text evidence="3">The sequence shown here is derived from an EMBL/GenBank/DDBJ whole genome shotgun (WGS) entry which is preliminary data.</text>
</comment>
<feature type="compositionally biased region" description="Polar residues" evidence="1">
    <location>
        <begin position="1"/>
        <end position="10"/>
    </location>
</feature>
<dbReference type="EMBL" id="JAVRFL010000024">
    <property type="protein sequence ID" value="MDT0531305.1"/>
    <property type="molecule type" value="Genomic_DNA"/>
</dbReference>
<protein>
    <recommendedName>
        <fullName evidence="5">Mce-associated membrane protein</fullName>
    </recommendedName>
</protein>
<evidence type="ECO:0000256" key="1">
    <source>
        <dbReference type="SAM" id="MobiDB-lite"/>
    </source>
</evidence>
<keyword evidence="2" id="KW-1133">Transmembrane helix</keyword>
<name>A0ABU2X0J1_9ACTN</name>
<sequence length="187" mass="20136">MQPPAGSQVSRVPAQRPPSDHLAPPSPAPVPERPRRRLRTVVTVVASVVAALCLGGVAAGFVLYNRAAAPDRSAPDVVVDNYLRAFLVDRNDTRANLFTCEGSGDRAAVLGLRSEIEQREANFDVVVRVSWGPLTRTETSEGESVATTLTISGSANGQPRSSRREDWVFDVAERDEGWRVCSGRKAG</sequence>
<keyword evidence="2" id="KW-0472">Membrane</keyword>
<organism evidence="3 4">
    <name type="scientific">Micromonospora reichwaldensis</name>
    <dbReference type="NCBI Taxonomy" id="3075516"/>
    <lineage>
        <taxon>Bacteria</taxon>
        <taxon>Bacillati</taxon>
        <taxon>Actinomycetota</taxon>
        <taxon>Actinomycetes</taxon>
        <taxon>Micromonosporales</taxon>
        <taxon>Micromonosporaceae</taxon>
        <taxon>Micromonospora</taxon>
    </lineage>
</organism>
<gene>
    <name evidence="3" type="ORF">RM555_20160</name>
</gene>
<dbReference type="Proteomes" id="UP001180973">
    <property type="component" value="Unassembled WGS sequence"/>
</dbReference>
<feature type="region of interest" description="Disordered" evidence="1">
    <location>
        <begin position="1"/>
        <end position="34"/>
    </location>
</feature>
<keyword evidence="2" id="KW-0812">Transmembrane</keyword>
<evidence type="ECO:0000256" key="2">
    <source>
        <dbReference type="SAM" id="Phobius"/>
    </source>
</evidence>